<proteinExistence type="predicted"/>
<dbReference type="Proteomes" id="UP001437256">
    <property type="component" value="Unassembled WGS sequence"/>
</dbReference>
<comment type="caution">
    <text evidence="2">The sequence shown here is derived from an EMBL/GenBank/DDBJ whole genome shotgun (WGS) entry which is preliminary data.</text>
</comment>
<keyword evidence="3" id="KW-1185">Reference proteome</keyword>
<name>A0ABR2ZS93_9AGAR</name>
<accession>A0ABR2ZS93</accession>
<evidence type="ECO:0000256" key="1">
    <source>
        <dbReference type="SAM" id="MobiDB-lite"/>
    </source>
</evidence>
<evidence type="ECO:0000313" key="2">
    <source>
        <dbReference type="EMBL" id="KAL0063207.1"/>
    </source>
</evidence>
<evidence type="ECO:0000313" key="3">
    <source>
        <dbReference type="Proteomes" id="UP001437256"/>
    </source>
</evidence>
<protein>
    <submittedName>
        <fullName evidence="2">Uncharacterized protein</fullName>
    </submittedName>
</protein>
<dbReference type="EMBL" id="JBBXMP010000086">
    <property type="protein sequence ID" value="KAL0063207.1"/>
    <property type="molecule type" value="Genomic_DNA"/>
</dbReference>
<reference evidence="2 3" key="1">
    <citation type="submission" date="2024-05" db="EMBL/GenBank/DDBJ databases">
        <title>A draft genome resource for the thread blight pathogen Marasmius tenuissimus strain MS-2.</title>
        <authorList>
            <person name="Yulfo-Soto G.E."/>
            <person name="Baruah I.K."/>
            <person name="Amoako-Attah I."/>
            <person name="Bukari Y."/>
            <person name="Meinhardt L.W."/>
            <person name="Bailey B.A."/>
            <person name="Cohen S.P."/>
        </authorList>
    </citation>
    <scope>NUCLEOTIDE SEQUENCE [LARGE SCALE GENOMIC DNA]</scope>
    <source>
        <strain evidence="2 3">MS-2</strain>
    </source>
</reference>
<feature type="region of interest" description="Disordered" evidence="1">
    <location>
        <begin position="117"/>
        <end position="146"/>
    </location>
</feature>
<dbReference type="Gene3D" id="3.60.130.30">
    <property type="match status" value="1"/>
</dbReference>
<gene>
    <name evidence="2" type="ORF">AAF712_009905</name>
</gene>
<organism evidence="2 3">
    <name type="scientific">Marasmius tenuissimus</name>
    <dbReference type="NCBI Taxonomy" id="585030"/>
    <lineage>
        <taxon>Eukaryota</taxon>
        <taxon>Fungi</taxon>
        <taxon>Dikarya</taxon>
        <taxon>Basidiomycota</taxon>
        <taxon>Agaricomycotina</taxon>
        <taxon>Agaricomycetes</taxon>
        <taxon>Agaricomycetidae</taxon>
        <taxon>Agaricales</taxon>
        <taxon>Marasmiineae</taxon>
        <taxon>Marasmiaceae</taxon>
        <taxon>Marasmius</taxon>
    </lineage>
</organism>
<sequence length="503" mass="57197">MSEPIEYTSKSVNIPFELLPRCRGLDLGASRLPLRNQKEFGSANTAKVVLDNFDTAAVLCHRQQQQLEHENSGEDQPILWSTPPEKRNPPKAPSLTPLIQLAKPPLCLPFSRPTKLPTPVRFIPNPNKTAKQNKNAQARDHWRRGRRSERLVEQHKTGTMLKGCAVKRIACTLQDKNKHITIDQDLSSNLQDWKDSGWTGRKLEQDGRTYTLDEVLKLPGMRLIKWDGKETLLIQDTKTRNVITLLKIPNDSSWTEDCQNFFQLLDWAEDQMRQFKATPRGRRGNYHSTPTGISFGGGQTQPGNFAQTPAEEEIWAKVYAHPFYQRVLRYAQHGMKSYHPKLERLYSNVKQMIRVDNPSLADPLPGCCFSACNLNLGRAVTLRHTDFLNLLFGQCAVLALGEFDYRKGGHLVLWDLGLVIEFPPGSMILLPSALVEHSNVSIAADERRSSITFYSASGLFRWVTNGFMLDKEFKAQAGVKMRQCWDQHRANLWKVGLELLSNK</sequence>
<feature type="compositionally biased region" description="Polar residues" evidence="1">
    <location>
        <begin position="126"/>
        <end position="136"/>
    </location>
</feature>
<feature type="region of interest" description="Disordered" evidence="1">
    <location>
        <begin position="65"/>
        <end position="91"/>
    </location>
</feature>